<reference evidence="3" key="1">
    <citation type="submission" date="2018-09" db="EMBL/GenBank/DDBJ databases">
        <authorList>
            <person name="Zhu H."/>
        </authorList>
    </citation>
    <scope>NUCLEOTIDE SEQUENCE [LARGE SCALE GENOMIC DNA]</scope>
    <source>
        <strain evidence="3">K2W31S-8</strain>
    </source>
</reference>
<dbReference type="Pfam" id="PF07696">
    <property type="entry name" value="7TMR-DISMED2"/>
    <property type="match status" value="1"/>
</dbReference>
<proteinExistence type="predicted"/>
<dbReference type="AlphaFoldDB" id="A0A385YZE4"/>
<feature type="domain" description="7TM-DISM receptor extracellular" evidence="1">
    <location>
        <begin position="99"/>
        <end position="153"/>
    </location>
</feature>
<sequence length="154" mass="16857">MPGVAVQAPAILNSHHIIDASFPAFRRNSRAAITEAPVAADSTAITRTPDCPAHAHSFRPARLPGPARQPAYPRRRIGHRGAAAAQQPVGPQVEYLLGHEALAFEQIASAQLQSAWQRNPRQSLNLRIQRQGAWLKFDLSQPGGPPQPWFLMIK</sequence>
<dbReference type="KEGG" id="pcav:D3880_00485"/>
<dbReference type="Gene3D" id="2.60.40.2380">
    <property type="match status" value="1"/>
</dbReference>
<evidence type="ECO:0000313" key="3">
    <source>
        <dbReference type="Proteomes" id="UP000265560"/>
    </source>
</evidence>
<gene>
    <name evidence="2" type="ORF">D3880_00485</name>
</gene>
<name>A0A385YZE4_9PSED</name>
<dbReference type="EMBL" id="CP032419">
    <property type="protein sequence ID" value="AYC30953.1"/>
    <property type="molecule type" value="Genomic_DNA"/>
</dbReference>
<protein>
    <recommendedName>
        <fullName evidence="1">7TM-DISM receptor extracellular domain-containing protein</fullName>
    </recommendedName>
</protein>
<accession>A0A385YZE4</accession>
<dbReference type="InterPro" id="IPR011622">
    <property type="entry name" value="7TMR_DISM_rcpt_extracell_dom2"/>
</dbReference>
<evidence type="ECO:0000259" key="1">
    <source>
        <dbReference type="Pfam" id="PF07696"/>
    </source>
</evidence>
<evidence type="ECO:0000313" key="2">
    <source>
        <dbReference type="EMBL" id="AYC30953.1"/>
    </source>
</evidence>
<organism evidence="2 3">
    <name type="scientific">Pseudomonas cavernae</name>
    <dbReference type="NCBI Taxonomy" id="2320867"/>
    <lineage>
        <taxon>Bacteria</taxon>
        <taxon>Pseudomonadati</taxon>
        <taxon>Pseudomonadota</taxon>
        <taxon>Gammaproteobacteria</taxon>
        <taxon>Pseudomonadales</taxon>
        <taxon>Pseudomonadaceae</taxon>
        <taxon>Pseudomonas</taxon>
    </lineage>
</organism>
<dbReference type="Proteomes" id="UP000265560">
    <property type="component" value="Chromosome"/>
</dbReference>
<keyword evidence="3" id="KW-1185">Reference proteome</keyword>